<dbReference type="AlphaFoldDB" id="T1EVF4"/>
<accession>T1EVF4</accession>
<dbReference type="RefSeq" id="XP_009027636.1">
    <property type="nucleotide sequence ID" value="XM_009029388.1"/>
</dbReference>
<keyword evidence="11" id="KW-1185">Reference proteome</keyword>
<evidence type="ECO:0000256" key="5">
    <source>
        <dbReference type="ARBA" id="ARBA00022771"/>
    </source>
</evidence>
<evidence type="ECO:0000256" key="4">
    <source>
        <dbReference type="ARBA" id="ARBA00022723"/>
    </source>
</evidence>
<dbReference type="InterPro" id="IPR001841">
    <property type="entry name" value="Znf_RING"/>
</dbReference>
<dbReference type="InterPro" id="IPR017907">
    <property type="entry name" value="Znf_RING_CS"/>
</dbReference>
<dbReference type="PROSITE" id="PS50089">
    <property type="entry name" value="ZF_RING_2"/>
    <property type="match status" value="1"/>
</dbReference>
<dbReference type="CTD" id="20200554"/>
<sequence length="174" mass="20225">MNSHMCSANSCLFENCFKAERIIKYIKTGSISDSLSQAVNNDQLEHEKETCSICLETIETNFAYLDACSHGFCRACIDQWRVERTTCPLCRSPSLLTIYTTIRATREEVSYLAEQHFLCPFIQPPERQIKYSPRVIEHYLNIMRCNVPIDQMFAPDKLLDAVQQIYDYVFTQRT</sequence>
<reference evidence="10" key="3">
    <citation type="submission" date="2015-06" db="UniProtKB">
        <authorList>
            <consortium name="EnsemblMetazoa"/>
        </authorList>
    </citation>
    <scope>IDENTIFICATION</scope>
</reference>
<dbReference type="SMART" id="SM00184">
    <property type="entry name" value="RING"/>
    <property type="match status" value="1"/>
</dbReference>
<dbReference type="SUPFAM" id="SSF57850">
    <property type="entry name" value="RING/U-box"/>
    <property type="match status" value="1"/>
</dbReference>
<evidence type="ECO:0000313" key="10">
    <source>
        <dbReference type="EnsemblMetazoa" id="HelroP164452"/>
    </source>
</evidence>
<keyword evidence="5 7" id="KW-0863">Zinc-finger</keyword>
<evidence type="ECO:0000256" key="2">
    <source>
        <dbReference type="ARBA" id="ARBA00012483"/>
    </source>
</evidence>
<evidence type="ECO:0000256" key="7">
    <source>
        <dbReference type="PROSITE-ProRule" id="PRU00175"/>
    </source>
</evidence>
<dbReference type="GO" id="GO:0000209">
    <property type="term" value="P:protein polyubiquitination"/>
    <property type="evidence" value="ECO:0000318"/>
    <property type="project" value="GO_Central"/>
</dbReference>
<organism evidence="10 11">
    <name type="scientific">Helobdella robusta</name>
    <name type="common">Californian leech</name>
    <dbReference type="NCBI Taxonomy" id="6412"/>
    <lineage>
        <taxon>Eukaryota</taxon>
        <taxon>Metazoa</taxon>
        <taxon>Spiralia</taxon>
        <taxon>Lophotrochozoa</taxon>
        <taxon>Annelida</taxon>
        <taxon>Clitellata</taxon>
        <taxon>Hirudinea</taxon>
        <taxon>Rhynchobdellida</taxon>
        <taxon>Glossiphoniidae</taxon>
        <taxon>Helobdella</taxon>
    </lineage>
</organism>
<dbReference type="Pfam" id="PF13639">
    <property type="entry name" value="zf-RING_2"/>
    <property type="match status" value="1"/>
</dbReference>
<keyword evidence="6" id="KW-0862">Zinc</keyword>
<dbReference type="EC" id="2.3.2.27" evidence="2"/>
<evidence type="ECO:0000259" key="8">
    <source>
        <dbReference type="PROSITE" id="PS50089"/>
    </source>
</evidence>
<reference evidence="11" key="1">
    <citation type="submission" date="2012-12" db="EMBL/GenBank/DDBJ databases">
        <authorList>
            <person name="Hellsten U."/>
            <person name="Grimwood J."/>
            <person name="Chapman J.A."/>
            <person name="Shapiro H."/>
            <person name="Aerts A."/>
            <person name="Otillar R.P."/>
            <person name="Terry A.Y."/>
            <person name="Boore J.L."/>
            <person name="Simakov O."/>
            <person name="Marletaz F."/>
            <person name="Cho S.-J."/>
            <person name="Edsinger-Gonzales E."/>
            <person name="Havlak P."/>
            <person name="Kuo D.-H."/>
            <person name="Larsson T."/>
            <person name="Lv J."/>
            <person name="Arendt D."/>
            <person name="Savage R."/>
            <person name="Osoegawa K."/>
            <person name="de Jong P."/>
            <person name="Lindberg D.R."/>
            <person name="Seaver E.C."/>
            <person name="Weisblat D.A."/>
            <person name="Putnam N.H."/>
            <person name="Grigoriev I.V."/>
            <person name="Rokhsar D.S."/>
        </authorList>
    </citation>
    <scope>NUCLEOTIDE SEQUENCE</scope>
</reference>
<dbReference type="Proteomes" id="UP000015101">
    <property type="component" value="Unassembled WGS sequence"/>
</dbReference>
<proteinExistence type="predicted"/>
<dbReference type="GO" id="GO:0061630">
    <property type="term" value="F:ubiquitin protein ligase activity"/>
    <property type="evidence" value="ECO:0000318"/>
    <property type="project" value="GO_Central"/>
</dbReference>
<protein>
    <recommendedName>
        <fullName evidence="2">RING-type E3 ubiquitin transferase</fullName>
        <ecNumber evidence="2">2.3.2.27</ecNumber>
    </recommendedName>
</protein>
<gene>
    <name evidence="10" type="primary">20200554</name>
    <name evidence="9" type="ORF">HELRODRAFT_164452</name>
</gene>
<dbReference type="EMBL" id="KB097571">
    <property type="protein sequence ID" value="ESN94587.1"/>
    <property type="molecule type" value="Genomic_DNA"/>
</dbReference>
<dbReference type="PANTHER" id="PTHR46077:SF5">
    <property type="entry name" value="RING-TYPE DOMAIN-CONTAINING PROTEIN"/>
    <property type="match status" value="1"/>
</dbReference>
<evidence type="ECO:0000313" key="11">
    <source>
        <dbReference type="Proteomes" id="UP000015101"/>
    </source>
</evidence>
<keyword evidence="3" id="KW-0808">Transferase</keyword>
<dbReference type="STRING" id="6412.T1EVF4"/>
<evidence type="ECO:0000256" key="1">
    <source>
        <dbReference type="ARBA" id="ARBA00000900"/>
    </source>
</evidence>
<dbReference type="KEGG" id="hro:HELRODRAFT_164452"/>
<dbReference type="PANTHER" id="PTHR46077">
    <property type="entry name" value="E3 UBIQUITIN-PROTEIN LIGASE TOPORS"/>
    <property type="match status" value="1"/>
</dbReference>
<dbReference type="GO" id="GO:0006513">
    <property type="term" value="P:protein monoubiquitination"/>
    <property type="evidence" value="ECO:0000318"/>
    <property type="project" value="GO_Central"/>
</dbReference>
<dbReference type="GeneID" id="20200554"/>
<dbReference type="HOGENOM" id="CLU_1572356_0_0_1"/>
<dbReference type="GO" id="GO:0008270">
    <property type="term" value="F:zinc ion binding"/>
    <property type="evidence" value="ECO:0007669"/>
    <property type="project" value="UniProtKB-KW"/>
</dbReference>
<feature type="domain" description="RING-type" evidence="8">
    <location>
        <begin position="51"/>
        <end position="91"/>
    </location>
</feature>
<comment type="catalytic activity">
    <reaction evidence="1">
        <text>S-ubiquitinyl-[E2 ubiquitin-conjugating enzyme]-L-cysteine + [acceptor protein]-L-lysine = [E2 ubiquitin-conjugating enzyme]-L-cysteine + N(6)-ubiquitinyl-[acceptor protein]-L-lysine.</text>
        <dbReference type="EC" id="2.3.2.27"/>
    </reaction>
</comment>
<keyword evidence="4" id="KW-0479">Metal-binding</keyword>
<evidence type="ECO:0000313" key="9">
    <source>
        <dbReference type="EMBL" id="ESN94587.1"/>
    </source>
</evidence>
<dbReference type="EMBL" id="AMQM01001667">
    <property type="status" value="NOT_ANNOTATED_CDS"/>
    <property type="molecule type" value="Genomic_DNA"/>
</dbReference>
<dbReference type="InterPro" id="IPR013083">
    <property type="entry name" value="Znf_RING/FYVE/PHD"/>
</dbReference>
<dbReference type="Gene3D" id="3.30.40.10">
    <property type="entry name" value="Zinc/RING finger domain, C3HC4 (zinc finger)"/>
    <property type="match status" value="1"/>
</dbReference>
<dbReference type="PROSITE" id="PS00518">
    <property type="entry name" value="ZF_RING_1"/>
    <property type="match status" value="1"/>
</dbReference>
<reference evidence="9 11" key="2">
    <citation type="journal article" date="2013" name="Nature">
        <title>Insights into bilaterian evolution from three spiralian genomes.</title>
        <authorList>
            <person name="Simakov O."/>
            <person name="Marletaz F."/>
            <person name="Cho S.J."/>
            <person name="Edsinger-Gonzales E."/>
            <person name="Havlak P."/>
            <person name="Hellsten U."/>
            <person name="Kuo D.H."/>
            <person name="Larsson T."/>
            <person name="Lv J."/>
            <person name="Arendt D."/>
            <person name="Savage R."/>
            <person name="Osoegawa K."/>
            <person name="de Jong P."/>
            <person name="Grimwood J."/>
            <person name="Chapman J.A."/>
            <person name="Shapiro H."/>
            <person name="Aerts A."/>
            <person name="Otillar R.P."/>
            <person name="Terry A.Y."/>
            <person name="Boore J.L."/>
            <person name="Grigoriev I.V."/>
            <person name="Lindberg D.R."/>
            <person name="Seaver E.C."/>
            <person name="Weisblat D.A."/>
            <person name="Putnam N.H."/>
            <person name="Rokhsar D.S."/>
        </authorList>
    </citation>
    <scope>NUCLEOTIDE SEQUENCE</scope>
</reference>
<dbReference type="EnsemblMetazoa" id="HelroT164452">
    <property type="protein sequence ID" value="HelroP164452"/>
    <property type="gene ID" value="HelroG164452"/>
</dbReference>
<evidence type="ECO:0000256" key="3">
    <source>
        <dbReference type="ARBA" id="ARBA00022679"/>
    </source>
</evidence>
<name>T1EVF4_HELRO</name>
<dbReference type="InParanoid" id="T1EVF4"/>
<dbReference type="OrthoDB" id="5330228at2759"/>
<evidence type="ECO:0000256" key="6">
    <source>
        <dbReference type="ARBA" id="ARBA00022833"/>
    </source>
</evidence>